<dbReference type="Pfam" id="PF02449">
    <property type="entry name" value="Glyco_hydro_42"/>
    <property type="match status" value="1"/>
</dbReference>
<evidence type="ECO:0000313" key="9">
    <source>
        <dbReference type="EMBL" id="MCP1103236.1"/>
    </source>
</evidence>
<dbReference type="InterPro" id="IPR013529">
    <property type="entry name" value="Glyco_hydro_42_N"/>
</dbReference>
<keyword evidence="10" id="KW-1185">Reference proteome</keyword>
<keyword evidence="4 6" id="KW-0378">Hydrolase</keyword>
<comment type="caution">
    <text evidence="9">The sequence shown here is derived from an EMBL/GenBank/DDBJ whole genome shotgun (WGS) entry which is preliminary data.</text>
</comment>
<dbReference type="EMBL" id="JAMZFW010000021">
    <property type="protein sequence ID" value="MCP1103236.1"/>
    <property type="molecule type" value="Genomic_DNA"/>
</dbReference>
<dbReference type="SUPFAM" id="SSF52317">
    <property type="entry name" value="Class I glutamine amidotransferase-like"/>
    <property type="match status" value="1"/>
</dbReference>
<dbReference type="InterPro" id="IPR013780">
    <property type="entry name" value="Glyco_hydro_b"/>
</dbReference>
<keyword evidence="5 6" id="KW-0326">Glycosidase</keyword>
<dbReference type="RefSeq" id="WP_262067010.1">
    <property type="nucleotide sequence ID" value="NZ_JAMXOD010000021.1"/>
</dbReference>
<gene>
    <name evidence="9" type="ORF">NK125_12560</name>
</gene>
<dbReference type="PIRSF" id="PIRSF001084">
    <property type="entry name" value="B-galactosidase"/>
    <property type="match status" value="1"/>
</dbReference>
<proteinExistence type="inferred from homology"/>
<name>A0ABT1EEG6_9FIRM</name>
<dbReference type="InterPro" id="IPR017853">
    <property type="entry name" value="GH"/>
</dbReference>
<reference evidence="9 10" key="1">
    <citation type="journal article" date="2022" name="Genome Biol. Evol.">
        <title>Host diet, physiology and behaviors set the stage for Lachnospiraceae cladogenesis.</title>
        <authorList>
            <person name="Vera-Ponce De Leon A."/>
            <person name="Schneider M."/>
            <person name="Jahnes B.C."/>
            <person name="Sadowski V."/>
            <person name="Camuy-Velez L.A."/>
            <person name="Duan J."/>
            <person name="Sabree Z.L."/>
        </authorList>
    </citation>
    <scope>NUCLEOTIDE SEQUENCE [LARGE SCALE GENOMIC DNA]</scope>
    <source>
        <strain evidence="9 10">PAL113</strain>
    </source>
</reference>
<dbReference type="PANTHER" id="PTHR36447">
    <property type="entry name" value="BETA-GALACTOSIDASE GANA"/>
    <property type="match status" value="1"/>
</dbReference>
<feature type="domain" description="Glycoside hydrolase family 42 N-terminal" evidence="7">
    <location>
        <begin position="10"/>
        <end position="382"/>
    </location>
</feature>
<dbReference type="InterPro" id="IPR013738">
    <property type="entry name" value="Beta_galactosidase_Trimer"/>
</dbReference>
<evidence type="ECO:0000259" key="7">
    <source>
        <dbReference type="Pfam" id="PF02449"/>
    </source>
</evidence>
<comment type="similarity">
    <text evidence="2 6">Belongs to the glycosyl hydrolase 42 family.</text>
</comment>
<evidence type="ECO:0000256" key="3">
    <source>
        <dbReference type="ARBA" id="ARBA00012756"/>
    </source>
</evidence>
<comment type="catalytic activity">
    <reaction evidence="1 6">
        <text>Hydrolysis of terminal non-reducing beta-D-galactose residues in beta-D-galactosides.</text>
        <dbReference type="EC" id="3.2.1.23"/>
    </reaction>
</comment>
<dbReference type="InterPro" id="IPR029062">
    <property type="entry name" value="Class_I_gatase-like"/>
</dbReference>
<accession>A0ABT1EEG6</accession>
<dbReference type="Gene3D" id="3.40.50.880">
    <property type="match status" value="1"/>
</dbReference>
<evidence type="ECO:0000256" key="1">
    <source>
        <dbReference type="ARBA" id="ARBA00001412"/>
    </source>
</evidence>
<evidence type="ECO:0000256" key="6">
    <source>
        <dbReference type="PIRNR" id="PIRNR001084"/>
    </source>
</evidence>
<dbReference type="InterPro" id="IPR003476">
    <property type="entry name" value="Glyco_hydro_42"/>
</dbReference>
<evidence type="ECO:0000313" key="10">
    <source>
        <dbReference type="Proteomes" id="UP001523566"/>
    </source>
</evidence>
<dbReference type="CDD" id="cd03143">
    <property type="entry name" value="A4_beta-galactosidase_middle_domain"/>
    <property type="match status" value="1"/>
</dbReference>
<dbReference type="Proteomes" id="UP001523566">
    <property type="component" value="Unassembled WGS sequence"/>
</dbReference>
<evidence type="ECO:0000256" key="4">
    <source>
        <dbReference type="ARBA" id="ARBA00022801"/>
    </source>
</evidence>
<dbReference type="Gene3D" id="3.20.20.80">
    <property type="entry name" value="Glycosidases"/>
    <property type="match status" value="1"/>
</dbReference>
<dbReference type="Gene3D" id="2.60.40.1180">
    <property type="entry name" value="Golgi alpha-mannosidase II"/>
    <property type="match status" value="1"/>
</dbReference>
<sequence length="667" mass="77182">MKRKFLHGGDYNPEQWLEHPEILKKDLELFKKAKINTVTLGVFSWSVLEPEEGHYDFGWLENIMNTLHQEEIRVILATPSGARPKWLADKYPEVLRVGEDRRRSLFGGRHNHCYTSPIYREKVEAINEALSRQFGQHPAVKMWHISNEYGGECHCELCQNAFRTWLKERYQSIEKLNEQWCTTFWSHRYQDFDQIESPSSIGEMGLHGLNLNWRRFVTSQTKDFMEHEIRGIKKGGSTLPTTTNLMYSFTDVNYDELAKSIDMVSWDSYPLWHKREDVEVAIDTGFWHDYMRSLKNKPFLLMESCPTSTNWQSVSKLKKPGLLEAASLQGIGHGADSVLYFQMRQSRGSFEKFHGAVIDHSGRDDTRVFKEVCKIGQDLENISQVSMGTTVAQVALVYDVENRWAIEDAKGPRNQGMGYMELLLKIYRSLKGKGLNVDIISSSRDITGYSLVVLPMLYLLREHFAIQIEEYVKNGGTILQTYWSGVVDEDDLCYLGDGPHMLTDVLGVRRKEIDGLYDWEENWFQPINGGIFKKTYQCKRLCELVEVGSAEILMNYQDDFYQGEAAVTRNDYGQGQAYYVAADVAENFYDDLFDYIIEEKKIKRLVDGKIPEEITVDSRVKEGTEYVFVQNYSKEEQDISRLKLEGELLLGESITEIKGYETVVIKR</sequence>
<organism evidence="9 10">
    <name type="scientific">Aequitasia blattaphilus</name>
    <dbReference type="NCBI Taxonomy" id="2949332"/>
    <lineage>
        <taxon>Bacteria</taxon>
        <taxon>Bacillati</taxon>
        <taxon>Bacillota</taxon>
        <taxon>Clostridia</taxon>
        <taxon>Lachnospirales</taxon>
        <taxon>Lachnospiraceae</taxon>
        <taxon>Aequitasia</taxon>
    </lineage>
</organism>
<dbReference type="EC" id="3.2.1.23" evidence="3 6"/>
<evidence type="ECO:0000259" key="8">
    <source>
        <dbReference type="Pfam" id="PF08532"/>
    </source>
</evidence>
<feature type="domain" description="Beta-galactosidase trimerisation" evidence="8">
    <location>
        <begin position="392"/>
        <end position="602"/>
    </location>
</feature>
<dbReference type="PANTHER" id="PTHR36447:SF1">
    <property type="entry name" value="BETA-GALACTOSIDASE GANA"/>
    <property type="match status" value="1"/>
</dbReference>
<evidence type="ECO:0000256" key="5">
    <source>
        <dbReference type="ARBA" id="ARBA00023295"/>
    </source>
</evidence>
<dbReference type="SUPFAM" id="SSF51445">
    <property type="entry name" value="(Trans)glycosidases"/>
    <property type="match status" value="1"/>
</dbReference>
<dbReference type="Pfam" id="PF08532">
    <property type="entry name" value="Glyco_hydro_42M"/>
    <property type="match status" value="1"/>
</dbReference>
<evidence type="ECO:0000256" key="2">
    <source>
        <dbReference type="ARBA" id="ARBA00005940"/>
    </source>
</evidence>
<protein>
    <recommendedName>
        <fullName evidence="3 6">Beta-galactosidase</fullName>
        <shortName evidence="6">Beta-gal</shortName>
        <ecNumber evidence="3 6">3.2.1.23</ecNumber>
    </recommendedName>
</protein>